<protein>
    <submittedName>
        <fullName evidence="1">Uncharacterized protein</fullName>
    </submittedName>
</protein>
<comment type="caution">
    <text evidence="1">The sequence shown here is derived from an EMBL/GenBank/DDBJ whole genome shotgun (WGS) entry which is preliminary data.</text>
</comment>
<evidence type="ECO:0000313" key="1">
    <source>
        <dbReference type="EMBL" id="RAI73246.1"/>
    </source>
</evidence>
<keyword evidence="2" id="KW-1185">Reference proteome</keyword>
<organism evidence="1 2">
    <name type="scientific">Spirosoma telluris</name>
    <dbReference type="NCBI Taxonomy" id="2183553"/>
    <lineage>
        <taxon>Bacteria</taxon>
        <taxon>Pseudomonadati</taxon>
        <taxon>Bacteroidota</taxon>
        <taxon>Cytophagia</taxon>
        <taxon>Cytophagales</taxon>
        <taxon>Cytophagaceae</taxon>
        <taxon>Spirosoma</taxon>
    </lineage>
</organism>
<accession>A0A327NH17</accession>
<gene>
    <name evidence="1" type="ORF">HMF3257_00300</name>
</gene>
<name>A0A327NH17_9BACT</name>
<proteinExistence type="predicted"/>
<dbReference type="AlphaFoldDB" id="A0A327NH17"/>
<reference evidence="1 2" key="1">
    <citation type="submission" date="2018-06" db="EMBL/GenBank/DDBJ databases">
        <title>Spirosoma sp. HMF3257 Genome sequencing and assembly.</title>
        <authorList>
            <person name="Kang H."/>
            <person name="Cha I."/>
            <person name="Kim H."/>
            <person name="Kang J."/>
            <person name="Joh K."/>
        </authorList>
    </citation>
    <scope>NUCLEOTIDE SEQUENCE [LARGE SCALE GENOMIC DNA]</scope>
    <source>
        <strain evidence="1 2">HMF3257</strain>
    </source>
</reference>
<dbReference type="Proteomes" id="UP000249016">
    <property type="component" value="Unassembled WGS sequence"/>
</dbReference>
<dbReference type="EMBL" id="QLII01000001">
    <property type="protein sequence ID" value="RAI73246.1"/>
    <property type="molecule type" value="Genomic_DNA"/>
</dbReference>
<evidence type="ECO:0000313" key="2">
    <source>
        <dbReference type="Proteomes" id="UP000249016"/>
    </source>
</evidence>
<sequence length="116" mass="12994">MDNTQTQQTLGNDQLVADCIPFEPGYINIPVYLAVDGRDENNAGISQLDVFMSALFAYRRYVVSQHRDGTDKTSTLETIDELMDTALDVVYTRMSESAGILHRLKHNLPRSLGQDS</sequence>